<gene>
    <name evidence="1" type="ORF">LIER_15457</name>
</gene>
<evidence type="ECO:0000313" key="1">
    <source>
        <dbReference type="EMBL" id="GAA0158427.1"/>
    </source>
</evidence>
<dbReference type="Proteomes" id="UP001454036">
    <property type="component" value="Unassembled WGS sequence"/>
</dbReference>
<sequence length="143" mass="16153">MQGKKRIEELQKAQKGAFDKFVVKESQVSAFNNDDIENDMVNDVENPIADDENDVDNPTFDDECDLNDVDNPIVDDEPNLNDRYASIPHQPLHEMVSMLCPIASYQWGVGIVEDLPRTAGSKIYAIVLVDYCTKRVEAKPLPR</sequence>
<keyword evidence="2" id="KW-1185">Reference proteome</keyword>
<evidence type="ECO:0000313" key="2">
    <source>
        <dbReference type="Proteomes" id="UP001454036"/>
    </source>
</evidence>
<organism evidence="1 2">
    <name type="scientific">Lithospermum erythrorhizon</name>
    <name type="common">Purple gromwell</name>
    <name type="synonym">Lithospermum officinale var. erythrorhizon</name>
    <dbReference type="NCBI Taxonomy" id="34254"/>
    <lineage>
        <taxon>Eukaryota</taxon>
        <taxon>Viridiplantae</taxon>
        <taxon>Streptophyta</taxon>
        <taxon>Embryophyta</taxon>
        <taxon>Tracheophyta</taxon>
        <taxon>Spermatophyta</taxon>
        <taxon>Magnoliopsida</taxon>
        <taxon>eudicotyledons</taxon>
        <taxon>Gunneridae</taxon>
        <taxon>Pentapetalae</taxon>
        <taxon>asterids</taxon>
        <taxon>lamiids</taxon>
        <taxon>Boraginales</taxon>
        <taxon>Boraginaceae</taxon>
        <taxon>Boraginoideae</taxon>
        <taxon>Lithospermeae</taxon>
        <taxon>Lithospermum</taxon>
    </lineage>
</organism>
<dbReference type="EMBL" id="BAABME010003346">
    <property type="protein sequence ID" value="GAA0158427.1"/>
    <property type="molecule type" value="Genomic_DNA"/>
</dbReference>
<reference evidence="1 2" key="1">
    <citation type="submission" date="2024-01" db="EMBL/GenBank/DDBJ databases">
        <title>The complete chloroplast genome sequence of Lithospermum erythrorhizon: insights into the phylogenetic relationship among Boraginaceae species and the maternal lineages of purple gromwells.</title>
        <authorList>
            <person name="Okada T."/>
            <person name="Watanabe K."/>
        </authorList>
    </citation>
    <scope>NUCLEOTIDE SEQUENCE [LARGE SCALE GENOMIC DNA]</scope>
</reference>
<dbReference type="AlphaFoldDB" id="A0AAV3Q895"/>
<accession>A0AAV3Q895</accession>
<name>A0AAV3Q895_LITER</name>
<comment type="caution">
    <text evidence="1">The sequence shown here is derived from an EMBL/GenBank/DDBJ whole genome shotgun (WGS) entry which is preliminary data.</text>
</comment>
<protein>
    <submittedName>
        <fullName evidence="1">Uncharacterized protein</fullName>
    </submittedName>
</protein>
<proteinExistence type="predicted"/>